<feature type="signal peptide" evidence="1">
    <location>
        <begin position="1"/>
        <end position="17"/>
    </location>
</feature>
<dbReference type="EMBL" id="CM029051">
    <property type="protein sequence ID" value="KAG2561649.1"/>
    <property type="molecule type" value="Genomic_DNA"/>
</dbReference>
<reference evidence="2" key="1">
    <citation type="submission" date="2020-05" db="EMBL/GenBank/DDBJ databases">
        <title>WGS assembly of Panicum virgatum.</title>
        <authorList>
            <person name="Lovell J.T."/>
            <person name="Jenkins J."/>
            <person name="Shu S."/>
            <person name="Juenger T.E."/>
            <person name="Schmutz J."/>
        </authorList>
    </citation>
    <scope>NUCLEOTIDE SEQUENCE</scope>
    <source>
        <strain evidence="2">AP13</strain>
    </source>
</reference>
<evidence type="ECO:0000256" key="1">
    <source>
        <dbReference type="SAM" id="SignalP"/>
    </source>
</evidence>
<sequence length="50" mass="6270">MASIMFWPVILLNPIYTCRFYIFNCHVINRRCNYHYWFCLKFTVRLQFSV</sequence>
<name>A0A8T0PM27_PANVG</name>
<organism evidence="2 3">
    <name type="scientific">Panicum virgatum</name>
    <name type="common">Blackwell switchgrass</name>
    <dbReference type="NCBI Taxonomy" id="38727"/>
    <lineage>
        <taxon>Eukaryota</taxon>
        <taxon>Viridiplantae</taxon>
        <taxon>Streptophyta</taxon>
        <taxon>Embryophyta</taxon>
        <taxon>Tracheophyta</taxon>
        <taxon>Spermatophyta</taxon>
        <taxon>Magnoliopsida</taxon>
        <taxon>Liliopsida</taxon>
        <taxon>Poales</taxon>
        <taxon>Poaceae</taxon>
        <taxon>PACMAD clade</taxon>
        <taxon>Panicoideae</taxon>
        <taxon>Panicodae</taxon>
        <taxon>Paniceae</taxon>
        <taxon>Panicinae</taxon>
        <taxon>Panicum</taxon>
        <taxon>Panicum sect. Hiantes</taxon>
    </lineage>
</organism>
<proteinExistence type="predicted"/>
<gene>
    <name evidence="2" type="ORF">PVAP13_8KG170501</name>
</gene>
<protein>
    <submittedName>
        <fullName evidence="2">Uncharacterized protein</fullName>
    </submittedName>
</protein>
<dbReference type="AlphaFoldDB" id="A0A8T0PM27"/>
<keyword evidence="3" id="KW-1185">Reference proteome</keyword>
<feature type="chain" id="PRO_5035724931" evidence="1">
    <location>
        <begin position="18"/>
        <end position="50"/>
    </location>
</feature>
<evidence type="ECO:0000313" key="3">
    <source>
        <dbReference type="Proteomes" id="UP000823388"/>
    </source>
</evidence>
<accession>A0A8T0PM27</accession>
<evidence type="ECO:0000313" key="2">
    <source>
        <dbReference type="EMBL" id="KAG2561649.1"/>
    </source>
</evidence>
<dbReference type="Proteomes" id="UP000823388">
    <property type="component" value="Chromosome 8K"/>
</dbReference>
<comment type="caution">
    <text evidence="2">The sequence shown here is derived from an EMBL/GenBank/DDBJ whole genome shotgun (WGS) entry which is preliminary data.</text>
</comment>
<keyword evidence="1" id="KW-0732">Signal</keyword>